<dbReference type="GO" id="GO:0016020">
    <property type="term" value="C:membrane"/>
    <property type="evidence" value="ECO:0007669"/>
    <property type="project" value="UniProtKB-SubCell"/>
</dbReference>
<feature type="transmembrane region" description="Helical" evidence="6">
    <location>
        <begin position="84"/>
        <end position="107"/>
    </location>
</feature>
<comment type="caution">
    <text evidence="8">The sequence shown here is derived from an EMBL/GenBank/DDBJ whole genome shotgun (WGS) entry which is preliminary data.</text>
</comment>
<evidence type="ECO:0000256" key="3">
    <source>
        <dbReference type="ARBA" id="ARBA00022989"/>
    </source>
</evidence>
<sequence>MERGNAYETRDVDITSMSHPSHPYAGSYSEATGYSTEANRVPSRTEYITKTTKVEPLYETSKHNSSSHNVIGMKSMDKWNATRFLTYVFTRLAQLVVALVCIGFQADSRNKRPSGSNVGFTQNNVEIAVYVIGGITAATALISLILHMFRKTRERIEMSRLAWFTMFFNFAVFIVWVVLVLVNVVAVDCSRKLDGSWCRSSKASLATGLISALFSLVVTLRSLSVLIRTSRIHV</sequence>
<evidence type="ECO:0000256" key="2">
    <source>
        <dbReference type="ARBA" id="ARBA00022692"/>
    </source>
</evidence>
<keyword evidence="9" id="KW-1185">Reference proteome</keyword>
<keyword evidence="2 6" id="KW-0812">Transmembrane</keyword>
<evidence type="ECO:0000256" key="6">
    <source>
        <dbReference type="SAM" id="Phobius"/>
    </source>
</evidence>
<dbReference type="InterPro" id="IPR008253">
    <property type="entry name" value="Marvel"/>
</dbReference>
<feature type="domain" description="MARVEL" evidence="7">
    <location>
        <begin position="88"/>
        <end position="217"/>
    </location>
</feature>
<keyword evidence="3 6" id="KW-1133">Transmembrane helix</keyword>
<dbReference type="Pfam" id="PF01284">
    <property type="entry name" value="MARVEL"/>
    <property type="match status" value="1"/>
</dbReference>
<organism evidence="8 9">
    <name type="scientific">Coemansia brasiliensis</name>
    <dbReference type="NCBI Taxonomy" id="2650707"/>
    <lineage>
        <taxon>Eukaryota</taxon>
        <taxon>Fungi</taxon>
        <taxon>Fungi incertae sedis</taxon>
        <taxon>Zoopagomycota</taxon>
        <taxon>Kickxellomycotina</taxon>
        <taxon>Kickxellomycetes</taxon>
        <taxon>Kickxellales</taxon>
        <taxon>Kickxellaceae</taxon>
        <taxon>Coemansia</taxon>
    </lineage>
</organism>
<accession>A0A9W8IFV4</accession>
<evidence type="ECO:0000256" key="1">
    <source>
        <dbReference type="ARBA" id="ARBA00004141"/>
    </source>
</evidence>
<dbReference type="EMBL" id="JANBUW010000033">
    <property type="protein sequence ID" value="KAJ2850419.1"/>
    <property type="molecule type" value="Genomic_DNA"/>
</dbReference>
<evidence type="ECO:0000256" key="5">
    <source>
        <dbReference type="SAM" id="MobiDB-lite"/>
    </source>
</evidence>
<evidence type="ECO:0000313" key="8">
    <source>
        <dbReference type="EMBL" id="KAJ2850419.1"/>
    </source>
</evidence>
<proteinExistence type="predicted"/>
<name>A0A9W8IFV4_9FUNG</name>
<evidence type="ECO:0000256" key="4">
    <source>
        <dbReference type="ARBA" id="ARBA00023136"/>
    </source>
</evidence>
<dbReference type="AlphaFoldDB" id="A0A9W8IFV4"/>
<comment type="subcellular location">
    <subcellularLocation>
        <location evidence="1">Membrane</location>
        <topology evidence="1">Multi-pass membrane protein</topology>
    </subcellularLocation>
</comment>
<feature type="compositionally biased region" description="Polar residues" evidence="5">
    <location>
        <begin position="29"/>
        <end position="38"/>
    </location>
</feature>
<feature type="transmembrane region" description="Helical" evidence="6">
    <location>
        <begin position="161"/>
        <end position="185"/>
    </location>
</feature>
<gene>
    <name evidence="8" type="ORF">IWW36_001909</name>
</gene>
<dbReference type="OrthoDB" id="5554325at2759"/>
<dbReference type="Proteomes" id="UP001139887">
    <property type="component" value="Unassembled WGS sequence"/>
</dbReference>
<keyword evidence="4 6" id="KW-0472">Membrane</keyword>
<feature type="region of interest" description="Disordered" evidence="5">
    <location>
        <begin position="1"/>
        <end position="40"/>
    </location>
</feature>
<protein>
    <recommendedName>
        <fullName evidence="7">MARVEL domain-containing protein</fullName>
    </recommendedName>
</protein>
<evidence type="ECO:0000313" key="9">
    <source>
        <dbReference type="Proteomes" id="UP001139887"/>
    </source>
</evidence>
<feature type="transmembrane region" description="Helical" evidence="6">
    <location>
        <begin position="127"/>
        <end position="149"/>
    </location>
</feature>
<reference evidence="8" key="1">
    <citation type="submission" date="2022-07" db="EMBL/GenBank/DDBJ databases">
        <title>Phylogenomic reconstructions and comparative analyses of Kickxellomycotina fungi.</title>
        <authorList>
            <person name="Reynolds N.K."/>
            <person name="Stajich J.E."/>
            <person name="Barry K."/>
            <person name="Grigoriev I.V."/>
            <person name="Crous P."/>
            <person name="Smith M.E."/>
        </authorList>
    </citation>
    <scope>NUCLEOTIDE SEQUENCE</scope>
    <source>
        <strain evidence="8">NRRL 1566</strain>
    </source>
</reference>
<evidence type="ECO:0000259" key="7">
    <source>
        <dbReference type="Pfam" id="PF01284"/>
    </source>
</evidence>
<feature type="transmembrane region" description="Helical" evidence="6">
    <location>
        <begin position="205"/>
        <end position="227"/>
    </location>
</feature>
<feature type="compositionally biased region" description="Basic and acidic residues" evidence="5">
    <location>
        <begin position="1"/>
        <end position="13"/>
    </location>
</feature>